<dbReference type="InterPro" id="IPR020630">
    <property type="entry name" value="THF_DH/CycHdrlase_cat_dom"/>
</dbReference>
<keyword evidence="4" id="KW-0521">NADP</keyword>
<keyword evidence="3" id="KW-0378">Hydrolase</keyword>
<evidence type="ECO:0000259" key="8">
    <source>
        <dbReference type="Pfam" id="PF00763"/>
    </source>
</evidence>
<dbReference type="SUPFAM" id="SSF51735">
    <property type="entry name" value="NAD(P)-binding Rossmann-fold domains"/>
    <property type="match status" value="1"/>
</dbReference>
<dbReference type="EMBL" id="JAPMOS010000012">
    <property type="protein sequence ID" value="KAJ4460610.1"/>
    <property type="molecule type" value="Genomic_DNA"/>
</dbReference>
<comment type="pathway">
    <text evidence="1">One-carbon metabolism; tetrahydrofolate interconversion.</text>
</comment>
<feature type="domain" description="Tetrahydrofolate dehydrogenase/cyclohydrolase catalytic" evidence="8">
    <location>
        <begin position="16"/>
        <end position="131"/>
    </location>
</feature>
<dbReference type="Pfam" id="PF02882">
    <property type="entry name" value="THF_DHG_CYH_C"/>
    <property type="match status" value="1"/>
</dbReference>
<dbReference type="PROSITE" id="PS00767">
    <property type="entry name" value="THF_DHG_CYH_2"/>
    <property type="match status" value="1"/>
</dbReference>
<evidence type="ECO:0000256" key="6">
    <source>
        <dbReference type="ARBA" id="ARBA00023268"/>
    </source>
</evidence>
<dbReference type="Gene3D" id="3.40.50.720">
    <property type="entry name" value="NAD(P)-binding Rossmann-like Domain"/>
    <property type="match status" value="1"/>
</dbReference>
<dbReference type="PANTHER" id="PTHR48099:SF5">
    <property type="entry name" value="C-1-TETRAHYDROFOLATE SYNTHASE, CYTOPLASMIC"/>
    <property type="match status" value="1"/>
</dbReference>
<dbReference type="InterPro" id="IPR046346">
    <property type="entry name" value="Aminoacid_DH-like_N_sf"/>
</dbReference>
<evidence type="ECO:0000256" key="5">
    <source>
        <dbReference type="ARBA" id="ARBA00023002"/>
    </source>
</evidence>
<comment type="caution">
    <text evidence="10">The sequence shown here is derived from an EMBL/GenBank/DDBJ whole genome shotgun (WGS) entry which is preliminary data.</text>
</comment>
<dbReference type="HAMAP" id="MF_01576">
    <property type="entry name" value="THF_DHG_CYH"/>
    <property type="match status" value="1"/>
</dbReference>
<keyword evidence="2" id="KW-0554">One-carbon metabolism</keyword>
<evidence type="ECO:0000256" key="3">
    <source>
        <dbReference type="ARBA" id="ARBA00022801"/>
    </source>
</evidence>
<dbReference type="CDD" id="cd01080">
    <property type="entry name" value="NAD_bind_m-THF_DH_Cyclohyd"/>
    <property type="match status" value="1"/>
</dbReference>
<dbReference type="InterPro" id="IPR000672">
    <property type="entry name" value="THF_DH/CycHdrlase"/>
</dbReference>
<evidence type="ECO:0000256" key="4">
    <source>
        <dbReference type="ARBA" id="ARBA00022857"/>
    </source>
</evidence>
<evidence type="ECO:0000313" key="10">
    <source>
        <dbReference type="EMBL" id="KAJ4460610.1"/>
    </source>
</evidence>
<dbReference type="PRINTS" id="PR00085">
    <property type="entry name" value="THFDHDRGNASE"/>
</dbReference>
<name>A0ABQ8USU7_9EUKA</name>
<evidence type="ECO:0000256" key="1">
    <source>
        <dbReference type="ARBA" id="ARBA00004777"/>
    </source>
</evidence>
<sequence length="336" mass="36095">MQSLSRFASSGGPLILDGNSIAKEVMNDVRRDVDALFKQYGRRPGLAAILVGDRGDSQSYVKKKVEACKSCGIHSFFYHRPELTSQRELGELVGELNNNPNCHGILVQLPLPKQINQNQILDMVAAEKDVDGFHPFNLGELCITSRQPKFVACTPLGCMELLKRANVALAGKSAVVVGRSQTVGLPMAQLLQRANATVTVAHSKTPNLAALLRTADVVVAATGQPLMVKGEWIKEGAAVIDVGINFVKDPTRKTGLKMVGDVDFETAAKRAGVITPVPGGVGPMTVAMLMRNTAQSARRFFEAQGPVPPEERGPEPEYTCPTACQGSSPRADEDLH</sequence>
<evidence type="ECO:0000259" key="9">
    <source>
        <dbReference type="Pfam" id="PF02882"/>
    </source>
</evidence>
<evidence type="ECO:0000313" key="11">
    <source>
        <dbReference type="Proteomes" id="UP001141327"/>
    </source>
</evidence>
<dbReference type="Gene3D" id="3.40.50.10860">
    <property type="entry name" value="Leucine Dehydrogenase, chain A, domain 1"/>
    <property type="match status" value="1"/>
</dbReference>
<dbReference type="PANTHER" id="PTHR48099">
    <property type="entry name" value="C-1-TETRAHYDROFOLATE SYNTHASE, CYTOPLASMIC-RELATED"/>
    <property type="match status" value="1"/>
</dbReference>
<dbReference type="InterPro" id="IPR020867">
    <property type="entry name" value="THF_DH/CycHdrlase_CS"/>
</dbReference>
<dbReference type="InterPro" id="IPR036291">
    <property type="entry name" value="NAD(P)-bd_dom_sf"/>
</dbReference>
<dbReference type="Proteomes" id="UP001141327">
    <property type="component" value="Unassembled WGS sequence"/>
</dbReference>
<organism evidence="10 11">
    <name type="scientific">Paratrimastix pyriformis</name>
    <dbReference type="NCBI Taxonomy" id="342808"/>
    <lineage>
        <taxon>Eukaryota</taxon>
        <taxon>Metamonada</taxon>
        <taxon>Preaxostyla</taxon>
        <taxon>Paratrimastigidae</taxon>
        <taxon>Paratrimastix</taxon>
    </lineage>
</organism>
<feature type="domain" description="Tetrahydrofolate dehydrogenase/cyclohydrolase NAD(P)-binding" evidence="9">
    <location>
        <begin position="152"/>
        <end position="299"/>
    </location>
</feature>
<keyword evidence="5" id="KW-0560">Oxidoreductase</keyword>
<dbReference type="Pfam" id="PF00763">
    <property type="entry name" value="THF_DHG_CYH"/>
    <property type="match status" value="1"/>
</dbReference>
<accession>A0ABQ8USU7</accession>
<reference evidence="10" key="1">
    <citation type="journal article" date="2022" name="bioRxiv">
        <title>Genomics of Preaxostyla Flagellates Illuminates Evolutionary Transitions and the Path Towards Mitochondrial Loss.</title>
        <authorList>
            <person name="Novak L.V.F."/>
            <person name="Treitli S.C."/>
            <person name="Pyrih J."/>
            <person name="Halakuc P."/>
            <person name="Pipaliya S.V."/>
            <person name="Vacek V."/>
            <person name="Brzon O."/>
            <person name="Soukal P."/>
            <person name="Eme L."/>
            <person name="Dacks J.B."/>
            <person name="Karnkowska A."/>
            <person name="Elias M."/>
            <person name="Hampl V."/>
        </authorList>
    </citation>
    <scope>NUCLEOTIDE SEQUENCE</scope>
    <source>
        <strain evidence="10">RCP-MX</strain>
    </source>
</reference>
<dbReference type="SUPFAM" id="SSF53223">
    <property type="entry name" value="Aminoacid dehydrogenase-like, N-terminal domain"/>
    <property type="match status" value="1"/>
</dbReference>
<dbReference type="InterPro" id="IPR020631">
    <property type="entry name" value="THF_DH/CycHdrlase_NAD-bd_dom"/>
</dbReference>
<gene>
    <name evidence="10" type="ORF">PAPYR_3253</name>
</gene>
<keyword evidence="6" id="KW-0511">Multifunctional enzyme</keyword>
<protein>
    <submittedName>
        <fullName evidence="10">Bifunctional protein FolD 2</fullName>
    </submittedName>
</protein>
<evidence type="ECO:0000256" key="2">
    <source>
        <dbReference type="ARBA" id="ARBA00022563"/>
    </source>
</evidence>
<proteinExistence type="inferred from homology"/>
<feature type="region of interest" description="Disordered" evidence="7">
    <location>
        <begin position="303"/>
        <end position="336"/>
    </location>
</feature>
<evidence type="ECO:0000256" key="7">
    <source>
        <dbReference type="SAM" id="MobiDB-lite"/>
    </source>
</evidence>
<keyword evidence="11" id="KW-1185">Reference proteome</keyword>